<dbReference type="RefSeq" id="WP_113659959.1">
    <property type="nucleotide sequence ID" value="NZ_KZ845673.1"/>
</dbReference>
<protein>
    <submittedName>
        <fullName evidence="1">Uncharacterized protein</fullName>
    </submittedName>
</protein>
<proteinExistence type="predicted"/>
<name>A0A364K1M2_9BACL</name>
<keyword evidence="2" id="KW-1185">Reference proteome</keyword>
<dbReference type="Proteomes" id="UP000251213">
    <property type="component" value="Unassembled WGS sequence"/>
</dbReference>
<evidence type="ECO:0000313" key="1">
    <source>
        <dbReference type="EMBL" id="RAL21917.1"/>
    </source>
</evidence>
<comment type="caution">
    <text evidence="1">The sequence shown here is derived from an EMBL/GenBank/DDBJ whole genome shotgun (WGS) entry which is preliminary data.</text>
</comment>
<accession>A0A364K1M2</accession>
<reference evidence="1 2" key="1">
    <citation type="submission" date="2018-06" db="EMBL/GenBank/DDBJ databases">
        <title>Thermoflavimicrobium daqus sp. nov., a thermophilic microbe isolated from Moutai-flavour Daqu.</title>
        <authorList>
            <person name="Wang X."/>
            <person name="Zhou H."/>
        </authorList>
    </citation>
    <scope>NUCLEOTIDE SEQUENCE [LARGE SCALE GENOMIC DNA]</scope>
    <source>
        <strain evidence="1 2">FBKL4.011</strain>
    </source>
</reference>
<organism evidence="1 2">
    <name type="scientific">Thermoflavimicrobium daqui</name>
    <dbReference type="NCBI Taxonomy" id="2137476"/>
    <lineage>
        <taxon>Bacteria</taxon>
        <taxon>Bacillati</taxon>
        <taxon>Bacillota</taxon>
        <taxon>Bacilli</taxon>
        <taxon>Bacillales</taxon>
        <taxon>Thermoactinomycetaceae</taxon>
        <taxon>Thermoflavimicrobium</taxon>
    </lineage>
</organism>
<evidence type="ECO:0000313" key="2">
    <source>
        <dbReference type="Proteomes" id="UP000251213"/>
    </source>
</evidence>
<gene>
    <name evidence="1" type="ORF">DL897_15105</name>
</gene>
<sequence>MSKSKAKKRGDVIGFRIPLSISDEELAMINQLHSSKQTGVIFFDKIKDLVNARNRLTLPLDSPLSPQEEEKLNNPIVQKMLANICIALLREEVPSISMGTPQVLTSSDQPIEQEMSFDEKWDESDELDDFLEQSLDELDI</sequence>
<dbReference type="AlphaFoldDB" id="A0A364K1M2"/>
<dbReference type="EMBL" id="QJKK01000011">
    <property type="protein sequence ID" value="RAL21917.1"/>
    <property type="molecule type" value="Genomic_DNA"/>
</dbReference>
<reference evidence="1 2" key="2">
    <citation type="submission" date="2018-06" db="EMBL/GenBank/DDBJ databases">
        <authorList>
            <person name="Zhirakovskaya E."/>
        </authorList>
    </citation>
    <scope>NUCLEOTIDE SEQUENCE [LARGE SCALE GENOMIC DNA]</scope>
    <source>
        <strain evidence="1 2">FBKL4.011</strain>
    </source>
</reference>
<dbReference type="OrthoDB" id="9909813at2"/>